<organism evidence="11 12">
    <name type="scientific">Burkholderia lata (strain ATCC 17760 / DSM 23089 / LMG 22485 / NCIMB 9086 / R18194 / 383)</name>
    <dbReference type="NCBI Taxonomy" id="482957"/>
    <lineage>
        <taxon>Bacteria</taxon>
        <taxon>Pseudomonadati</taxon>
        <taxon>Pseudomonadota</taxon>
        <taxon>Betaproteobacteria</taxon>
        <taxon>Burkholderiales</taxon>
        <taxon>Burkholderiaceae</taxon>
        <taxon>Burkholderia</taxon>
        <taxon>Burkholderia cepacia complex</taxon>
    </lineage>
</organism>
<dbReference type="Pfam" id="PF02875">
    <property type="entry name" value="Mur_ligase_C"/>
    <property type="match status" value="1"/>
</dbReference>
<accession>A0A6P2Q5C0</accession>
<dbReference type="InterPro" id="IPR013221">
    <property type="entry name" value="Mur_ligase_cen"/>
</dbReference>
<protein>
    <recommendedName>
        <fullName evidence="7 8">UDP-N-acetylmuramoylalanine--D-glutamate ligase</fullName>
        <ecNumber evidence="7 8">6.3.2.9</ecNumber>
    </recommendedName>
    <alternativeName>
        <fullName evidence="7">D-glutamic acid-adding enzyme</fullName>
    </alternativeName>
    <alternativeName>
        <fullName evidence="7">UDP-N-acetylmuramoyl-L-alanyl-D-glutamate synthetase</fullName>
    </alternativeName>
</protein>
<dbReference type="Pfam" id="PF08245">
    <property type="entry name" value="Mur_ligase_M"/>
    <property type="match status" value="1"/>
</dbReference>
<comment type="catalytic activity">
    <reaction evidence="7 8">
        <text>UDP-N-acetyl-alpha-D-muramoyl-L-alanine + D-glutamate + ATP = UDP-N-acetyl-alpha-D-muramoyl-L-alanyl-D-glutamate + ADP + phosphate + H(+)</text>
        <dbReference type="Rhea" id="RHEA:16429"/>
        <dbReference type="ChEBI" id="CHEBI:15378"/>
        <dbReference type="ChEBI" id="CHEBI:29986"/>
        <dbReference type="ChEBI" id="CHEBI:30616"/>
        <dbReference type="ChEBI" id="CHEBI:43474"/>
        <dbReference type="ChEBI" id="CHEBI:83898"/>
        <dbReference type="ChEBI" id="CHEBI:83900"/>
        <dbReference type="ChEBI" id="CHEBI:456216"/>
        <dbReference type="EC" id="6.3.2.9"/>
    </reaction>
</comment>
<dbReference type="NCBIfam" id="TIGR01087">
    <property type="entry name" value="murD"/>
    <property type="match status" value="1"/>
</dbReference>
<dbReference type="SUPFAM" id="SSF53623">
    <property type="entry name" value="MurD-like peptide ligases, catalytic domain"/>
    <property type="match status" value="1"/>
</dbReference>
<dbReference type="GO" id="GO:0009252">
    <property type="term" value="P:peptidoglycan biosynthetic process"/>
    <property type="evidence" value="ECO:0007669"/>
    <property type="project" value="UniProtKB-UniRule"/>
</dbReference>
<feature type="domain" description="Mur ligase C-terminal" evidence="9">
    <location>
        <begin position="360"/>
        <end position="473"/>
    </location>
</feature>
<feature type="binding site" evidence="7">
    <location>
        <begin position="129"/>
        <end position="135"/>
    </location>
    <ligand>
        <name>ATP</name>
        <dbReference type="ChEBI" id="CHEBI:30616"/>
    </ligand>
</feature>
<evidence type="ECO:0000256" key="5">
    <source>
        <dbReference type="ARBA" id="ARBA00022741"/>
    </source>
</evidence>
<dbReference type="GO" id="GO:0008360">
    <property type="term" value="P:regulation of cell shape"/>
    <property type="evidence" value="ECO:0007669"/>
    <property type="project" value="UniProtKB-KW"/>
</dbReference>
<evidence type="ECO:0000256" key="7">
    <source>
        <dbReference type="HAMAP-Rule" id="MF_00639"/>
    </source>
</evidence>
<dbReference type="GO" id="GO:0051301">
    <property type="term" value="P:cell division"/>
    <property type="evidence" value="ECO:0007669"/>
    <property type="project" value="UniProtKB-KW"/>
</dbReference>
<dbReference type="GO" id="GO:0008764">
    <property type="term" value="F:UDP-N-acetylmuramoylalanine-D-glutamate ligase activity"/>
    <property type="evidence" value="ECO:0007669"/>
    <property type="project" value="UniProtKB-UniRule"/>
</dbReference>
<dbReference type="EMBL" id="CABVPW010000031">
    <property type="protein sequence ID" value="VWC16898.1"/>
    <property type="molecule type" value="Genomic_DNA"/>
</dbReference>
<dbReference type="GO" id="GO:0005737">
    <property type="term" value="C:cytoplasm"/>
    <property type="evidence" value="ECO:0007669"/>
    <property type="project" value="UniProtKB-SubCell"/>
</dbReference>
<dbReference type="InterPro" id="IPR005762">
    <property type="entry name" value="MurD"/>
</dbReference>
<dbReference type="Gene3D" id="3.40.1190.10">
    <property type="entry name" value="Mur-like, catalytic domain"/>
    <property type="match status" value="1"/>
</dbReference>
<keyword evidence="6 7" id="KW-0067">ATP-binding</keyword>
<dbReference type="InterPro" id="IPR036615">
    <property type="entry name" value="Mur_ligase_C_dom_sf"/>
</dbReference>
<keyword evidence="7 8" id="KW-0132">Cell division</keyword>
<feature type="domain" description="Mur ligase central" evidence="10">
    <location>
        <begin position="127"/>
        <end position="338"/>
    </location>
</feature>
<dbReference type="InterPro" id="IPR004101">
    <property type="entry name" value="Mur_ligase_C"/>
</dbReference>
<dbReference type="GO" id="GO:0005524">
    <property type="term" value="F:ATP binding"/>
    <property type="evidence" value="ECO:0007669"/>
    <property type="project" value="UniProtKB-UniRule"/>
</dbReference>
<evidence type="ECO:0000256" key="2">
    <source>
        <dbReference type="ARBA" id="ARBA00004752"/>
    </source>
</evidence>
<keyword evidence="7 8" id="KW-0961">Cell wall biogenesis/degradation</keyword>
<dbReference type="PANTHER" id="PTHR43692:SF1">
    <property type="entry name" value="UDP-N-ACETYLMURAMOYLALANINE--D-GLUTAMATE LIGASE"/>
    <property type="match status" value="1"/>
</dbReference>
<dbReference type="UniPathway" id="UPA00219"/>
<evidence type="ECO:0000256" key="3">
    <source>
        <dbReference type="ARBA" id="ARBA00022490"/>
    </source>
</evidence>
<keyword evidence="5 7" id="KW-0547">Nucleotide-binding</keyword>
<keyword evidence="7 8" id="KW-0573">Peptidoglycan synthesis</keyword>
<reference evidence="11 12" key="1">
    <citation type="submission" date="2019-09" db="EMBL/GenBank/DDBJ databases">
        <authorList>
            <person name="Depoorter E."/>
        </authorList>
    </citation>
    <scope>NUCLEOTIDE SEQUENCE [LARGE SCALE GENOMIC DNA]</scope>
    <source>
        <strain evidence="11">LMG 23254</strain>
    </source>
</reference>
<evidence type="ECO:0000259" key="10">
    <source>
        <dbReference type="Pfam" id="PF08245"/>
    </source>
</evidence>
<dbReference type="GO" id="GO:0071555">
    <property type="term" value="P:cell wall organization"/>
    <property type="evidence" value="ECO:0007669"/>
    <property type="project" value="UniProtKB-KW"/>
</dbReference>
<keyword evidence="7 8" id="KW-0133">Cell shape</keyword>
<dbReference type="Pfam" id="PF21799">
    <property type="entry name" value="MurD-like_N"/>
    <property type="match status" value="1"/>
</dbReference>
<dbReference type="AlphaFoldDB" id="A0A6P2Q5C0"/>
<keyword evidence="3 7" id="KW-0963">Cytoplasm</keyword>
<evidence type="ECO:0000313" key="11">
    <source>
        <dbReference type="EMBL" id="VWC16898.1"/>
    </source>
</evidence>
<comment type="function">
    <text evidence="7 8">Cell wall formation. Catalyzes the addition of glutamate to the nucleotide precursor UDP-N-acetylmuramoyl-L-alanine (UMA).</text>
</comment>
<keyword evidence="7 8" id="KW-0131">Cell cycle</keyword>
<dbReference type="HAMAP" id="MF_00639">
    <property type="entry name" value="MurD"/>
    <property type="match status" value="1"/>
</dbReference>
<evidence type="ECO:0000256" key="6">
    <source>
        <dbReference type="ARBA" id="ARBA00022840"/>
    </source>
</evidence>
<dbReference type="InterPro" id="IPR036565">
    <property type="entry name" value="Mur-like_cat_sf"/>
</dbReference>
<gene>
    <name evidence="7" type="primary">murD</name>
    <name evidence="11" type="ORF">BLA23254_05583</name>
</gene>
<evidence type="ECO:0000259" key="9">
    <source>
        <dbReference type="Pfam" id="PF02875"/>
    </source>
</evidence>
<evidence type="ECO:0000256" key="8">
    <source>
        <dbReference type="RuleBase" id="RU003664"/>
    </source>
</evidence>
<evidence type="ECO:0000313" key="12">
    <source>
        <dbReference type="Proteomes" id="UP000494218"/>
    </source>
</evidence>
<dbReference type="Gene3D" id="3.90.190.20">
    <property type="entry name" value="Mur ligase, C-terminal domain"/>
    <property type="match status" value="1"/>
</dbReference>
<evidence type="ECO:0000256" key="4">
    <source>
        <dbReference type="ARBA" id="ARBA00022598"/>
    </source>
</evidence>
<dbReference type="SUPFAM" id="SSF53244">
    <property type="entry name" value="MurD-like peptide ligases, peptide-binding domain"/>
    <property type="match status" value="1"/>
</dbReference>
<comment type="similarity">
    <text evidence="7">Belongs to the MurCDEF family.</text>
</comment>
<proteinExistence type="inferred from homology"/>
<dbReference type="SUPFAM" id="SSF51984">
    <property type="entry name" value="MurCD N-terminal domain"/>
    <property type="match status" value="1"/>
</dbReference>
<dbReference type="EC" id="6.3.2.9" evidence="7 8"/>
<dbReference type="Proteomes" id="UP000494218">
    <property type="component" value="Unassembled WGS sequence"/>
</dbReference>
<dbReference type="PANTHER" id="PTHR43692">
    <property type="entry name" value="UDP-N-ACETYLMURAMOYLALANINE--D-GLUTAMATE LIGASE"/>
    <property type="match status" value="1"/>
</dbReference>
<evidence type="ECO:0000256" key="1">
    <source>
        <dbReference type="ARBA" id="ARBA00004496"/>
    </source>
</evidence>
<dbReference type="RefSeq" id="WP_175034015.1">
    <property type="nucleotide sequence ID" value="NZ_CABVPW010000031.1"/>
</dbReference>
<dbReference type="Gene3D" id="3.40.50.720">
    <property type="entry name" value="NAD(P)-binding Rossmann-like Domain"/>
    <property type="match status" value="1"/>
</dbReference>
<comment type="subcellular location">
    <subcellularLocation>
        <location evidence="1 7 8">Cytoplasm</location>
    </subcellularLocation>
</comment>
<sequence>MFGDRQRPMVLVLGLGESGLAIARWCARHGCRLRIADTREAPPNLAALQAEGIDAEFVGGAFTPALLDGGVELVGLSPGLSPLEPALAALVAAANERGVAVWGELEFFAQALRALGTSGYQPKVLAITGTNGKTTTTSLTGLLCQRSGKKVAVAGNISPAMLDRLAGAIDETALPDVWVLELSSFQLETARTFAPDAAAILNITQDHLDWHGSFDAYAQAKGRIFGATTTRVLNRDDAAVMKFAPAAGAADAPRTVTFGLNEPVQDGDYGLSRDNGIAWLVEAVDRDAPDEVATTTRRRKRDAAHTPDIAQKRLMPADALRIRGLHNAANALAAFALARAIDLPAAPLLHALREYRGEAHRVEVIATIDDVDYVDDSKGTNVGATVAALDGLAQKIVLIAGGDGKGQDFAPLVAPVARWCRAVMLIGRDAPAIRDTLAETGVPLADHATLEGAVHAAADLAEPGDAVLLSPACASLDMFRNYAHRADVFRAAVDEIAIDKGATP</sequence>
<comment type="pathway">
    <text evidence="2 7 8">Cell wall biogenesis; peptidoglycan biosynthesis.</text>
</comment>
<name>A0A6P2Q5C0_BURL3</name>
<keyword evidence="4 7" id="KW-0436">Ligase</keyword>